<reference evidence="2" key="1">
    <citation type="journal article" date="2019" name="Int. J. Syst. Evol. Microbiol.">
        <title>The Global Catalogue of Microorganisms (GCM) 10K type strain sequencing project: providing services to taxonomists for standard genome sequencing and annotation.</title>
        <authorList>
            <consortium name="The Broad Institute Genomics Platform"/>
            <consortium name="The Broad Institute Genome Sequencing Center for Infectious Disease"/>
            <person name="Wu L."/>
            <person name="Ma J."/>
        </authorList>
    </citation>
    <scope>NUCLEOTIDE SEQUENCE [LARGE SCALE GENOMIC DNA]</scope>
    <source>
        <strain evidence="2">CGMCC 4.7198</strain>
    </source>
</reference>
<comment type="caution">
    <text evidence="1">The sequence shown here is derived from an EMBL/GenBank/DDBJ whole genome shotgun (WGS) entry which is preliminary data.</text>
</comment>
<dbReference type="SUPFAM" id="SSF142906">
    <property type="entry name" value="YjbR-like"/>
    <property type="match status" value="1"/>
</dbReference>
<proteinExistence type="predicted"/>
<dbReference type="Pfam" id="PF04237">
    <property type="entry name" value="YjbR"/>
    <property type="match status" value="1"/>
</dbReference>
<evidence type="ECO:0000313" key="1">
    <source>
        <dbReference type="EMBL" id="MFC6150617.1"/>
    </source>
</evidence>
<keyword evidence="2" id="KW-1185">Reference proteome</keyword>
<dbReference type="GO" id="GO:0003677">
    <property type="term" value="F:DNA binding"/>
    <property type="evidence" value="ECO:0007669"/>
    <property type="project" value="UniProtKB-KW"/>
</dbReference>
<dbReference type="InterPro" id="IPR038056">
    <property type="entry name" value="YjbR-like_sf"/>
</dbReference>
<dbReference type="RefSeq" id="WP_228552968.1">
    <property type="nucleotide sequence ID" value="NZ_JBHSQL010000011.1"/>
</dbReference>
<organism evidence="1 2">
    <name type="scientific">Mumia xiangluensis</name>
    <dbReference type="NCBI Taxonomy" id="1678900"/>
    <lineage>
        <taxon>Bacteria</taxon>
        <taxon>Bacillati</taxon>
        <taxon>Actinomycetota</taxon>
        <taxon>Actinomycetes</taxon>
        <taxon>Propionibacteriales</taxon>
        <taxon>Nocardioidaceae</taxon>
        <taxon>Mumia</taxon>
    </lineage>
</organism>
<gene>
    <name evidence="1" type="ORF">ACFPYK_14550</name>
</gene>
<dbReference type="Proteomes" id="UP001596097">
    <property type="component" value="Unassembled WGS sequence"/>
</dbReference>
<dbReference type="Gene3D" id="3.90.1150.30">
    <property type="match status" value="1"/>
</dbReference>
<dbReference type="InterPro" id="IPR058532">
    <property type="entry name" value="YjbR/MT2646/Rv2570-like"/>
</dbReference>
<name>A0ABW1QP53_9ACTN</name>
<dbReference type="EMBL" id="JBHSQL010000011">
    <property type="protein sequence ID" value="MFC6150617.1"/>
    <property type="molecule type" value="Genomic_DNA"/>
</dbReference>
<evidence type="ECO:0000313" key="2">
    <source>
        <dbReference type="Proteomes" id="UP001596097"/>
    </source>
</evidence>
<keyword evidence="1" id="KW-0238">DNA-binding</keyword>
<protein>
    <submittedName>
        <fullName evidence="1">MmcQ/YjbR family DNA-binding protein</fullName>
    </submittedName>
</protein>
<sequence>MARNVVPLRFTTEGSGAGLWIGRRHGLWYGVRVRRTTIPDAVPDSWLTLLMAHPVMYSDDDPGLAELRAICLAFPGAEERVSHGRPTFRCGKIFAAFGGSEKLSPGDHRRVGSALIVKIDESEMQAIDDDPRFFVPAYYGPFGWRALDLADAGVDWDEVGELVDASYRLIAPKRRLAELEARP</sequence>
<accession>A0ABW1QP53</accession>